<proteinExistence type="predicted"/>
<dbReference type="Proteomes" id="UP000735302">
    <property type="component" value="Unassembled WGS sequence"/>
</dbReference>
<gene>
    <name evidence="2" type="ORF">PoB_002731000</name>
</gene>
<name>A0AAV3ZY57_9GAST</name>
<accession>A0AAV3ZY57</accession>
<evidence type="ECO:0000313" key="3">
    <source>
        <dbReference type="Proteomes" id="UP000735302"/>
    </source>
</evidence>
<feature type="compositionally biased region" description="Basic and acidic residues" evidence="1">
    <location>
        <begin position="119"/>
        <end position="128"/>
    </location>
</feature>
<dbReference type="AlphaFoldDB" id="A0AAV3ZY57"/>
<evidence type="ECO:0000256" key="1">
    <source>
        <dbReference type="SAM" id="MobiDB-lite"/>
    </source>
</evidence>
<sequence length="128" mass="13688">MVPSPRIDFNSLWILKGDLSATFIVPFELITVIFLNDDQPAKGDTLIKVGRTSAFFLLATETASRAGHVACHSSAVSGLPWSYTPSRECGTSTGIDPSPIQRKMTSQLGSVGHAALPSQEKEGAKEAR</sequence>
<protein>
    <submittedName>
        <fullName evidence="2">Uncharacterized protein</fullName>
    </submittedName>
</protein>
<organism evidence="2 3">
    <name type="scientific">Plakobranchus ocellatus</name>
    <dbReference type="NCBI Taxonomy" id="259542"/>
    <lineage>
        <taxon>Eukaryota</taxon>
        <taxon>Metazoa</taxon>
        <taxon>Spiralia</taxon>
        <taxon>Lophotrochozoa</taxon>
        <taxon>Mollusca</taxon>
        <taxon>Gastropoda</taxon>
        <taxon>Heterobranchia</taxon>
        <taxon>Euthyneura</taxon>
        <taxon>Panpulmonata</taxon>
        <taxon>Sacoglossa</taxon>
        <taxon>Placobranchoidea</taxon>
        <taxon>Plakobranchidae</taxon>
        <taxon>Plakobranchus</taxon>
    </lineage>
</organism>
<comment type="caution">
    <text evidence="2">The sequence shown here is derived from an EMBL/GenBank/DDBJ whole genome shotgun (WGS) entry which is preliminary data.</text>
</comment>
<evidence type="ECO:0000313" key="2">
    <source>
        <dbReference type="EMBL" id="GFO00805.1"/>
    </source>
</evidence>
<reference evidence="2 3" key="1">
    <citation type="journal article" date="2021" name="Elife">
        <title>Chloroplast acquisition without the gene transfer in kleptoplastic sea slugs, Plakobranchus ocellatus.</title>
        <authorList>
            <person name="Maeda T."/>
            <person name="Takahashi S."/>
            <person name="Yoshida T."/>
            <person name="Shimamura S."/>
            <person name="Takaki Y."/>
            <person name="Nagai Y."/>
            <person name="Toyoda A."/>
            <person name="Suzuki Y."/>
            <person name="Arimoto A."/>
            <person name="Ishii H."/>
            <person name="Satoh N."/>
            <person name="Nishiyama T."/>
            <person name="Hasebe M."/>
            <person name="Maruyama T."/>
            <person name="Minagawa J."/>
            <person name="Obokata J."/>
            <person name="Shigenobu S."/>
        </authorList>
    </citation>
    <scope>NUCLEOTIDE SEQUENCE [LARGE SCALE GENOMIC DNA]</scope>
</reference>
<dbReference type="EMBL" id="BLXT01003145">
    <property type="protein sequence ID" value="GFO00805.1"/>
    <property type="molecule type" value="Genomic_DNA"/>
</dbReference>
<feature type="region of interest" description="Disordered" evidence="1">
    <location>
        <begin position="88"/>
        <end position="128"/>
    </location>
</feature>
<keyword evidence="3" id="KW-1185">Reference proteome</keyword>